<evidence type="ECO:0000256" key="1">
    <source>
        <dbReference type="ARBA" id="ARBA00001936"/>
    </source>
</evidence>
<reference evidence="8 9" key="1">
    <citation type="submission" date="2014-11" db="EMBL/GenBank/DDBJ databases">
        <title>Draft Genome Sequence of Vibrio piscirenalis strains CECT 8603T and CECT 8604, two marine Gammaproteobacterium isolated from cultured gilthead sea bream (Sparus aurata).</title>
        <authorList>
            <person name="Arahal D.R."/>
            <person name="Rodrigo-Torres L."/>
            <person name="Lucena T."/>
            <person name="Pujalte M.J."/>
        </authorList>
    </citation>
    <scope>NUCLEOTIDE SEQUENCE [LARGE SCALE GENOMIC DNA]</scope>
    <source>
        <strain evidence="8 9">DCR 1-4-2</strain>
    </source>
</reference>
<dbReference type="CDD" id="cd03426">
    <property type="entry name" value="NUDIX_CoAse_Nudt7"/>
    <property type="match status" value="1"/>
</dbReference>
<protein>
    <submittedName>
        <fullName evidence="8">DNA mismatch repair protein MutT</fullName>
    </submittedName>
</protein>
<dbReference type="OrthoDB" id="9802805at2"/>
<accession>A0A0C2JS60</accession>
<dbReference type="PANTHER" id="PTHR12992">
    <property type="entry name" value="NUDIX HYDROLASE"/>
    <property type="match status" value="1"/>
</dbReference>
<dbReference type="SUPFAM" id="SSF55811">
    <property type="entry name" value="Nudix"/>
    <property type="match status" value="1"/>
</dbReference>
<dbReference type="GO" id="GO:0046872">
    <property type="term" value="F:metal ion binding"/>
    <property type="evidence" value="ECO:0007669"/>
    <property type="project" value="UniProtKB-KW"/>
</dbReference>
<evidence type="ECO:0000313" key="9">
    <source>
        <dbReference type="Proteomes" id="UP000031672"/>
    </source>
</evidence>
<dbReference type="GO" id="GO:0010945">
    <property type="term" value="F:coenzyme A diphosphatase activity"/>
    <property type="evidence" value="ECO:0007669"/>
    <property type="project" value="InterPro"/>
</dbReference>
<keyword evidence="5" id="KW-0460">Magnesium</keyword>
<comment type="cofactor">
    <cofactor evidence="2">
        <name>Mg(2+)</name>
        <dbReference type="ChEBI" id="CHEBI:18420"/>
    </cofactor>
</comment>
<keyword evidence="4" id="KW-0378">Hydrolase</keyword>
<dbReference type="AlphaFoldDB" id="A0A0C2JS60"/>
<dbReference type="PROSITE" id="PS51462">
    <property type="entry name" value="NUDIX"/>
    <property type="match status" value="1"/>
</dbReference>
<proteinExistence type="predicted"/>
<dbReference type="Proteomes" id="UP000031672">
    <property type="component" value="Unassembled WGS sequence"/>
</dbReference>
<dbReference type="PANTHER" id="PTHR12992:SF11">
    <property type="entry name" value="MITOCHONDRIAL COENZYME A DIPHOSPHATASE NUDT8"/>
    <property type="match status" value="1"/>
</dbReference>
<accession>A0A0C2NZB5</accession>
<feature type="domain" description="Nudix hydrolase" evidence="7">
    <location>
        <begin position="38"/>
        <end position="170"/>
    </location>
</feature>
<evidence type="ECO:0000256" key="6">
    <source>
        <dbReference type="ARBA" id="ARBA00023211"/>
    </source>
</evidence>
<dbReference type="RefSeq" id="WP_040988419.1">
    <property type="nucleotide sequence ID" value="NZ_JTKH01000006.1"/>
</dbReference>
<dbReference type="NCBIfam" id="NF007980">
    <property type="entry name" value="PRK10707.1"/>
    <property type="match status" value="1"/>
</dbReference>
<keyword evidence="6" id="KW-0464">Manganese</keyword>
<dbReference type="InterPro" id="IPR015797">
    <property type="entry name" value="NUDIX_hydrolase-like_dom_sf"/>
</dbReference>
<dbReference type="Gene3D" id="3.90.79.10">
    <property type="entry name" value="Nucleoside Triphosphate Pyrophosphohydrolase"/>
    <property type="match status" value="1"/>
</dbReference>
<dbReference type="STRING" id="1461322.OJ16_06120"/>
<keyword evidence="3" id="KW-0479">Metal-binding</keyword>
<evidence type="ECO:0000256" key="3">
    <source>
        <dbReference type="ARBA" id="ARBA00022723"/>
    </source>
</evidence>
<comment type="caution">
    <text evidence="8">The sequence shown here is derived from an EMBL/GenBank/DDBJ whole genome shotgun (WGS) entry which is preliminary data.</text>
</comment>
<evidence type="ECO:0000259" key="7">
    <source>
        <dbReference type="PROSITE" id="PS51462"/>
    </source>
</evidence>
<evidence type="ECO:0000256" key="2">
    <source>
        <dbReference type="ARBA" id="ARBA00001946"/>
    </source>
</evidence>
<organism evidence="8 9">
    <name type="scientific">Vibrio renipiscarius</name>
    <dbReference type="NCBI Taxonomy" id="1461322"/>
    <lineage>
        <taxon>Bacteria</taxon>
        <taxon>Pseudomonadati</taxon>
        <taxon>Pseudomonadota</taxon>
        <taxon>Gammaproteobacteria</taxon>
        <taxon>Vibrionales</taxon>
        <taxon>Vibrionaceae</taxon>
        <taxon>Vibrio</taxon>
    </lineage>
</organism>
<comment type="cofactor">
    <cofactor evidence="1">
        <name>Mn(2+)</name>
        <dbReference type="ChEBI" id="CHEBI:29035"/>
    </cofactor>
</comment>
<evidence type="ECO:0000313" key="8">
    <source>
        <dbReference type="EMBL" id="KII80864.1"/>
    </source>
</evidence>
<sequence>MLIPSSKMQLIQRFSLLTPSTYHPQSIKRLEHLQGKAMREAAVLIGFVERPDGVHLVLTKRAAHLKHHPGQVSFPGGKYELTDDSLRSTALRETEEEIGILSSDIDIFGHMPSLPTVSQFSVTPYLAFIRPDYATKIDFNEVETVFEVPLTVIFDRQKFRSHLFCIKNQQHRVFGLTYQGHFIWGVTAQIIDAMRNHIMHQC</sequence>
<evidence type="ECO:0000256" key="5">
    <source>
        <dbReference type="ARBA" id="ARBA00022842"/>
    </source>
</evidence>
<name>A0A0C2JS60_9VIBR</name>
<keyword evidence="9" id="KW-1185">Reference proteome</keyword>
<dbReference type="EMBL" id="JTKH01000006">
    <property type="protein sequence ID" value="KII80864.1"/>
    <property type="molecule type" value="Genomic_DNA"/>
</dbReference>
<dbReference type="Pfam" id="PF00293">
    <property type="entry name" value="NUDIX"/>
    <property type="match status" value="1"/>
</dbReference>
<gene>
    <name evidence="8" type="ORF">OJ16_06120</name>
</gene>
<dbReference type="InterPro" id="IPR045121">
    <property type="entry name" value="CoAse"/>
</dbReference>
<dbReference type="InterPro" id="IPR000086">
    <property type="entry name" value="NUDIX_hydrolase_dom"/>
</dbReference>
<evidence type="ECO:0000256" key="4">
    <source>
        <dbReference type="ARBA" id="ARBA00022801"/>
    </source>
</evidence>